<evidence type="ECO:0000313" key="2">
    <source>
        <dbReference type="Proteomes" id="UP001142055"/>
    </source>
</evidence>
<evidence type="ECO:0008006" key="3">
    <source>
        <dbReference type="Google" id="ProtNLM"/>
    </source>
</evidence>
<reference evidence="1" key="1">
    <citation type="submission" date="2022-12" db="EMBL/GenBank/DDBJ databases">
        <title>Genome assemblies of Blomia tropicalis.</title>
        <authorList>
            <person name="Cui Y."/>
        </authorList>
    </citation>
    <scope>NUCLEOTIDE SEQUENCE</scope>
    <source>
        <tissue evidence="1">Adult mites</tissue>
    </source>
</reference>
<keyword evidence="2" id="KW-1185">Reference proteome</keyword>
<dbReference type="OMA" id="TEICKEQ"/>
<comment type="caution">
    <text evidence="1">The sequence shown here is derived from an EMBL/GenBank/DDBJ whole genome shotgun (WGS) entry which is preliminary data.</text>
</comment>
<dbReference type="AlphaFoldDB" id="A0A9Q0RLP0"/>
<organism evidence="1 2">
    <name type="scientific">Blomia tropicalis</name>
    <name type="common">Mite</name>
    <dbReference type="NCBI Taxonomy" id="40697"/>
    <lineage>
        <taxon>Eukaryota</taxon>
        <taxon>Metazoa</taxon>
        <taxon>Ecdysozoa</taxon>
        <taxon>Arthropoda</taxon>
        <taxon>Chelicerata</taxon>
        <taxon>Arachnida</taxon>
        <taxon>Acari</taxon>
        <taxon>Acariformes</taxon>
        <taxon>Sarcoptiformes</taxon>
        <taxon>Astigmata</taxon>
        <taxon>Glycyphagoidea</taxon>
        <taxon>Echimyopodidae</taxon>
        <taxon>Blomia</taxon>
    </lineage>
</organism>
<evidence type="ECO:0000313" key="1">
    <source>
        <dbReference type="EMBL" id="KAJ6218665.1"/>
    </source>
</evidence>
<dbReference type="EMBL" id="JAPWDV010000003">
    <property type="protein sequence ID" value="KAJ6218665.1"/>
    <property type="molecule type" value="Genomic_DNA"/>
</dbReference>
<accession>A0A9Q0RLP0</accession>
<protein>
    <recommendedName>
        <fullName evidence="3">C2H2-type domain-containing protein</fullName>
    </recommendedName>
</protein>
<proteinExistence type="predicted"/>
<name>A0A9Q0RLP0_BLOTA</name>
<sequence>MLKIKGGKFHGSPCLPNCDYIIKASCDFKKHVQRKHRIELRKIDERSENLNNVDQLQLNNQPMNQVESESLNNVDQSQLNNQPMNQVENENEMEIVESEIMLLSDSDISETEDDHSIELNTEDEFGIDDHEFTCIQQSKDESRYFSDLYFGDFKEKEIPMLLRVFDKILEKRFTLNIPFNYLSELAIDFINFNYDLEICNDEDKLLEKIKVFAKSRHIQDYYVSSRGKRIAPECIWIGEYTYYYVPLKAQLTSMFENESIIESIITELESSPIDGTNFCVYNSELTSTRRKYLIGKGRIEIGADDFCIVKAIGPRATQQKYLAVYFTLTNIPIKHRLKRDDVRIIMIANRNQMKRHHLTINDVLQKLSSELQNILENGIDINVQKYGRFNIKMALSGIIGDNKGTYEILGLKESFGKSFVCRACMANRTSIENELDFNLKSEIDLIDYDKKVNNSTNDWNIKRKFIFSNINNINIFNVAPFDVLHDIPQGIIGRLLDLILKYNGSGLTYSESLAKLENYELYHGPISFNHENKIKGTAVQKLELIARLHTIVEFDGQSDGYRLLNALRLLCSLAFSQSLTIDDLDIIHGLAKDLIEMVKKMDTVHKFKVSPKMHNLLHYKDHIKLFGPLALRSTLAIERKHKTCTDWAVVMGCFKNPAMSFLNRHQSMMAIKCQEFIKSDFFSIDLIGPTLSELPKQFVKLKPSRGQGLPHTLNKNVIRKMKHEPNKWFLTTSFWYHDDVIMCCGHIYNSNYQHLDTANQSFINITNLNHVNDWLCNCNGTFQVVQGIL</sequence>
<dbReference type="Proteomes" id="UP001142055">
    <property type="component" value="Chromosome 3"/>
</dbReference>
<gene>
    <name evidence="1" type="ORF">RDWZM_009822</name>
</gene>